<dbReference type="AlphaFoldDB" id="A0A1I3RLG4"/>
<reference evidence="1 2" key="1">
    <citation type="submission" date="2016-10" db="EMBL/GenBank/DDBJ databases">
        <authorList>
            <person name="de Groot N.N."/>
        </authorList>
    </citation>
    <scope>NUCLEOTIDE SEQUENCE [LARGE SCALE GENOMIC DNA]</scope>
    <source>
        <strain evidence="1 2">RK1</strain>
    </source>
</reference>
<accession>A0A1I3RLG4</accession>
<dbReference type="Proteomes" id="UP000198670">
    <property type="component" value="Unassembled WGS sequence"/>
</dbReference>
<sequence length="289" mass="32605">MATQDKNGKIRGKINNIVYRELGDKQVLQIAPARVKQTYATKLNALEFGLASAQAKVFRNFFSGLYEEADGKMAARLTAAVAACIRASERDIGDRNLHDVNLDPLKGFSFNTAAPFEKLVAVRPSFSVGPNGRFEFSLPSFNVMKDIHYPPGYVRYHPSFLIAITAFHFLEEYARIIDKEVFDFKNIDQQAEINWSSSRRLPKGAIVIVTFSLRYLSANWAGRRVQITDKAFYPTIILEAFHVTDEMAVLGKKAGFAISTSYIAEFGNNTNNILKDIQRFKEKMAKKKK</sequence>
<protein>
    <submittedName>
        <fullName evidence="1">Uncharacterized protein</fullName>
    </submittedName>
</protein>
<organism evidence="1 2">
    <name type="scientific">Parapedobacter indicus</name>
    <dbReference type="NCBI Taxonomy" id="1477437"/>
    <lineage>
        <taxon>Bacteria</taxon>
        <taxon>Pseudomonadati</taxon>
        <taxon>Bacteroidota</taxon>
        <taxon>Sphingobacteriia</taxon>
        <taxon>Sphingobacteriales</taxon>
        <taxon>Sphingobacteriaceae</taxon>
        <taxon>Parapedobacter</taxon>
    </lineage>
</organism>
<proteinExistence type="predicted"/>
<gene>
    <name evidence="1" type="ORF">SAMN05444682_11057</name>
</gene>
<dbReference type="OrthoDB" id="680708at2"/>
<name>A0A1I3RLG4_9SPHI</name>
<keyword evidence="2" id="KW-1185">Reference proteome</keyword>
<evidence type="ECO:0000313" key="2">
    <source>
        <dbReference type="Proteomes" id="UP000198670"/>
    </source>
</evidence>
<evidence type="ECO:0000313" key="1">
    <source>
        <dbReference type="EMBL" id="SFJ47443.1"/>
    </source>
</evidence>
<dbReference type="EMBL" id="FOQO01000010">
    <property type="protein sequence ID" value="SFJ47443.1"/>
    <property type="molecule type" value="Genomic_DNA"/>
</dbReference>
<dbReference type="RefSeq" id="WP_090629496.1">
    <property type="nucleotide sequence ID" value="NZ_FOQO01000010.1"/>
</dbReference>